<comment type="caution">
    <text evidence="7">The sequence shown here is derived from an EMBL/GenBank/DDBJ whole genome shotgun (WGS) entry which is preliminary data.</text>
</comment>
<dbReference type="PROSITE" id="PS50931">
    <property type="entry name" value="HTH_LYSR"/>
    <property type="match status" value="1"/>
</dbReference>
<gene>
    <name evidence="7" type="ORF">H0484_06645</name>
</gene>
<evidence type="ECO:0000313" key="7">
    <source>
        <dbReference type="EMBL" id="MCB5363423.1"/>
    </source>
</evidence>
<evidence type="ECO:0000256" key="4">
    <source>
        <dbReference type="ARBA" id="ARBA00023163"/>
    </source>
</evidence>
<sequence length="317" mass="34952">MNLSFRQLKAFLLVARLGSFTRAAEQMHVTQAGLSIMMRELETQLDTRLFDRTTRFVTLTGAGEQFLPVAKRVVQELEESAQQLGHLSAQTRRTLRIGVTPLVSTNILPQACQAFRQLRADVTLKFVDADPMHVQQLVEAGELDFGLGAFFKSVSGVELTPLFEYGLMWITAKPDGAPDTTGTQEDEDAIRVGKKAKRSRGPRTTWAAIADAPLISLPPDNQVQQAIETRLAAIGRDHEERQTFRNFETLIAMVAAGMGTAIVPSYAQSACVRYGVTMTRLPDSQPPLSFYCITKRGRAQAEAMESFLNVFTASVPS</sequence>
<dbReference type="PANTHER" id="PTHR30419:SF30">
    <property type="entry name" value="LYSR FAMILY TRANSCRIPTIONAL REGULATOR"/>
    <property type="match status" value="1"/>
</dbReference>
<proteinExistence type="inferred from homology"/>
<dbReference type="Pfam" id="PF03466">
    <property type="entry name" value="LysR_substrate"/>
    <property type="match status" value="1"/>
</dbReference>
<accession>A0ABS8CBM3</accession>
<keyword evidence="2" id="KW-0805">Transcription regulation</keyword>
<dbReference type="PANTHER" id="PTHR30419">
    <property type="entry name" value="HTH-TYPE TRANSCRIPTIONAL REGULATOR YBHD"/>
    <property type="match status" value="1"/>
</dbReference>
<evidence type="ECO:0000259" key="6">
    <source>
        <dbReference type="PROSITE" id="PS50931"/>
    </source>
</evidence>
<organism evidence="7 8">
    <name type="scientific">Mesopusillimonas faecipullorum</name>
    <dbReference type="NCBI Taxonomy" id="2755040"/>
    <lineage>
        <taxon>Bacteria</taxon>
        <taxon>Pseudomonadati</taxon>
        <taxon>Pseudomonadota</taxon>
        <taxon>Betaproteobacteria</taxon>
        <taxon>Burkholderiales</taxon>
        <taxon>Alcaligenaceae</taxon>
        <taxon>Mesopusillimonas</taxon>
    </lineage>
</organism>
<reference evidence="7 8" key="1">
    <citation type="submission" date="2020-07" db="EMBL/GenBank/DDBJ databases">
        <title>Pusillimonas sp. nov., isolated from poultry manure in Taiwan.</title>
        <authorList>
            <person name="Lin S.-Y."/>
            <person name="Tang Y.-S."/>
            <person name="Young C.-C."/>
        </authorList>
    </citation>
    <scope>NUCLEOTIDE SEQUENCE [LARGE SCALE GENOMIC DNA]</scope>
    <source>
        <strain evidence="7 8">CC-YST705</strain>
    </source>
</reference>
<dbReference type="Gene3D" id="1.10.10.10">
    <property type="entry name" value="Winged helix-like DNA-binding domain superfamily/Winged helix DNA-binding domain"/>
    <property type="match status" value="1"/>
</dbReference>
<dbReference type="Pfam" id="PF00126">
    <property type="entry name" value="HTH_1"/>
    <property type="match status" value="1"/>
</dbReference>
<dbReference type="InterPro" id="IPR036390">
    <property type="entry name" value="WH_DNA-bd_sf"/>
</dbReference>
<evidence type="ECO:0000313" key="8">
    <source>
        <dbReference type="Proteomes" id="UP000776983"/>
    </source>
</evidence>
<feature type="domain" description="HTH lysR-type" evidence="6">
    <location>
        <begin position="1"/>
        <end position="60"/>
    </location>
</feature>
<dbReference type="SUPFAM" id="SSF53850">
    <property type="entry name" value="Periplasmic binding protein-like II"/>
    <property type="match status" value="1"/>
</dbReference>
<keyword evidence="8" id="KW-1185">Reference proteome</keyword>
<dbReference type="InterPro" id="IPR036388">
    <property type="entry name" value="WH-like_DNA-bd_sf"/>
</dbReference>
<dbReference type="InterPro" id="IPR000847">
    <property type="entry name" value="LysR_HTH_N"/>
</dbReference>
<comment type="similarity">
    <text evidence="1">Belongs to the LysR transcriptional regulatory family.</text>
</comment>
<protein>
    <submittedName>
        <fullName evidence="7">LysR family transcriptional regulator</fullName>
    </submittedName>
</protein>
<dbReference type="CDD" id="cd05466">
    <property type="entry name" value="PBP2_LTTR_substrate"/>
    <property type="match status" value="1"/>
</dbReference>
<dbReference type="SUPFAM" id="SSF46785">
    <property type="entry name" value="Winged helix' DNA-binding domain"/>
    <property type="match status" value="1"/>
</dbReference>
<keyword evidence="4" id="KW-0804">Transcription</keyword>
<name>A0ABS8CBM3_9BURK</name>
<dbReference type="Proteomes" id="UP000776983">
    <property type="component" value="Unassembled WGS sequence"/>
</dbReference>
<evidence type="ECO:0000256" key="1">
    <source>
        <dbReference type="ARBA" id="ARBA00009437"/>
    </source>
</evidence>
<dbReference type="Gene3D" id="3.40.190.290">
    <property type="match status" value="1"/>
</dbReference>
<dbReference type="PRINTS" id="PR00039">
    <property type="entry name" value="HTHLYSR"/>
</dbReference>
<dbReference type="InterPro" id="IPR005119">
    <property type="entry name" value="LysR_subst-bd"/>
</dbReference>
<feature type="region of interest" description="Disordered" evidence="5">
    <location>
        <begin position="176"/>
        <end position="197"/>
    </location>
</feature>
<evidence type="ECO:0000256" key="5">
    <source>
        <dbReference type="SAM" id="MobiDB-lite"/>
    </source>
</evidence>
<evidence type="ECO:0000256" key="2">
    <source>
        <dbReference type="ARBA" id="ARBA00023015"/>
    </source>
</evidence>
<keyword evidence="3" id="KW-0238">DNA-binding</keyword>
<dbReference type="InterPro" id="IPR050950">
    <property type="entry name" value="HTH-type_LysR_regulators"/>
</dbReference>
<dbReference type="EMBL" id="JACDXW010000003">
    <property type="protein sequence ID" value="MCB5363423.1"/>
    <property type="molecule type" value="Genomic_DNA"/>
</dbReference>
<evidence type="ECO:0000256" key="3">
    <source>
        <dbReference type="ARBA" id="ARBA00023125"/>
    </source>
</evidence>